<comment type="caution">
    <text evidence="3">The sequence shown here is derived from an EMBL/GenBank/DDBJ whole genome shotgun (WGS) entry which is preliminary data.</text>
</comment>
<dbReference type="GO" id="GO:0016787">
    <property type="term" value="F:hydrolase activity"/>
    <property type="evidence" value="ECO:0007669"/>
    <property type="project" value="UniProtKB-KW"/>
</dbReference>
<evidence type="ECO:0000313" key="3">
    <source>
        <dbReference type="EMBL" id="MBM9468042.1"/>
    </source>
</evidence>
<dbReference type="SUPFAM" id="SSF53474">
    <property type="entry name" value="alpha/beta-Hydrolases"/>
    <property type="match status" value="1"/>
</dbReference>
<evidence type="ECO:0000256" key="1">
    <source>
        <dbReference type="SAM" id="MobiDB-lite"/>
    </source>
</evidence>
<dbReference type="InterPro" id="IPR000073">
    <property type="entry name" value="AB_hydrolase_1"/>
</dbReference>
<dbReference type="Proteomes" id="UP000663792">
    <property type="component" value="Unassembled WGS sequence"/>
</dbReference>
<evidence type="ECO:0000313" key="4">
    <source>
        <dbReference type="Proteomes" id="UP000663792"/>
    </source>
</evidence>
<proteinExistence type="predicted"/>
<protein>
    <submittedName>
        <fullName evidence="3">Alpha/beta hydrolase</fullName>
    </submittedName>
</protein>
<dbReference type="EMBL" id="JAERWK010000015">
    <property type="protein sequence ID" value="MBM9468042.1"/>
    <property type="molecule type" value="Genomic_DNA"/>
</dbReference>
<dbReference type="InterPro" id="IPR029058">
    <property type="entry name" value="AB_hydrolase_fold"/>
</dbReference>
<reference evidence="3" key="1">
    <citation type="submission" date="2021-01" db="EMBL/GenBank/DDBJ databases">
        <title>YIM 132084 draft genome.</title>
        <authorList>
            <person name="An D."/>
        </authorList>
    </citation>
    <scope>NUCLEOTIDE SEQUENCE</scope>
    <source>
        <strain evidence="3">YIM 132084</strain>
    </source>
</reference>
<dbReference type="RefSeq" id="WP_205260991.1">
    <property type="nucleotide sequence ID" value="NZ_JAERWK010000015.1"/>
</dbReference>
<dbReference type="AlphaFoldDB" id="A0A939C2E7"/>
<keyword evidence="3" id="KW-0378">Hydrolase</keyword>
<accession>A0A939C2E7</accession>
<evidence type="ECO:0000259" key="2">
    <source>
        <dbReference type="Pfam" id="PF12697"/>
    </source>
</evidence>
<name>A0A939C2E7_9ACTN</name>
<organism evidence="3 4">
    <name type="scientific">Nakamurella leprariae</name>
    <dbReference type="NCBI Taxonomy" id="2803911"/>
    <lineage>
        <taxon>Bacteria</taxon>
        <taxon>Bacillati</taxon>
        <taxon>Actinomycetota</taxon>
        <taxon>Actinomycetes</taxon>
        <taxon>Nakamurellales</taxon>
        <taxon>Nakamurellaceae</taxon>
        <taxon>Nakamurella</taxon>
    </lineage>
</organism>
<keyword evidence="4" id="KW-1185">Reference proteome</keyword>
<dbReference type="Gene3D" id="3.40.50.1820">
    <property type="entry name" value="alpha/beta hydrolase"/>
    <property type="match status" value="1"/>
</dbReference>
<gene>
    <name evidence="3" type="ORF">JL106_12200</name>
</gene>
<feature type="compositionally biased region" description="Low complexity" evidence="1">
    <location>
        <begin position="8"/>
        <end position="20"/>
    </location>
</feature>
<feature type="region of interest" description="Disordered" evidence="1">
    <location>
        <begin position="1"/>
        <end position="37"/>
    </location>
</feature>
<sequence>MSQESPTALAPDSAPAGAAPIDLPTGPPAGAGFQPDVLGEGYESLTVPLGEDDEGPVVVTVVRRRAGSTGESAAGPTAAPNRDGRRAVLYVHGLNDYFFQTELAEQLTARTDRPTDFYAVDLRKCGRSWRPGQTPHWTEDLGVYAEDLDAALAVIQADGHDRVTVLAHSTGALSSALWLAGRRSRASEERASAGSDHAAPERTGRGAAPVTSLVLNSPLLELNAHWAVRAGAAPSVTALARVRPRAVLPVGVSELYGRSLHTQFDGEWTYDLTMKTLAGLPVRAGWLAAVLAGLRQAHRGLELPVPILVMCSSRTVVPKVRGQELFTGDAVLNAEAIARRATALGPRVTCLRIADGMHDLVLSRPPVRAAVYGELHRWLDAYGDG</sequence>
<dbReference type="Pfam" id="PF12697">
    <property type="entry name" value="Abhydrolase_6"/>
    <property type="match status" value="1"/>
</dbReference>
<feature type="domain" description="AB hydrolase-1" evidence="2">
    <location>
        <begin position="88"/>
        <end position="365"/>
    </location>
</feature>